<dbReference type="Proteomes" id="UP001231370">
    <property type="component" value="Unassembled WGS sequence"/>
</dbReference>
<accession>A0ABT7BED3</accession>
<comment type="caution">
    <text evidence="2">The sequence shown here is derived from an EMBL/GenBank/DDBJ whole genome shotgun (WGS) entry which is preliminary data.</text>
</comment>
<organism evidence="2 3">
    <name type="scientific">Roseofilum halophilum BLCC-M91</name>
    <dbReference type="NCBI Taxonomy" id="3022259"/>
    <lineage>
        <taxon>Bacteria</taxon>
        <taxon>Bacillati</taxon>
        <taxon>Cyanobacteriota</taxon>
        <taxon>Cyanophyceae</taxon>
        <taxon>Desertifilales</taxon>
        <taxon>Desertifilaceae</taxon>
        <taxon>Roseofilum</taxon>
        <taxon>Roseofilum halophilum</taxon>
    </lineage>
</organism>
<reference evidence="2 3" key="1">
    <citation type="submission" date="2023-01" db="EMBL/GenBank/DDBJ databases">
        <title>Novel diversity within Roseofilum (Cyanobacteria; Desertifilaceae) from marine benthic mats with descriptions of four novel species.</title>
        <authorList>
            <person name="Wang Y."/>
            <person name="Berthold D.E."/>
            <person name="Hu J."/>
            <person name="Lefler F.W."/>
            <person name="Laughinghouse H.D. IV."/>
        </authorList>
    </citation>
    <scope>NUCLEOTIDE SEQUENCE [LARGE SCALE GENOMIC DNA]</scope>
    <source>
        <strain evidence="2 3">BLCC-M91</strain>
    </source>
</reference>
<gene>
    <name evidence="2" type="ORF">PJF56_01575</name>
</gene>
<proteinExistence type="predicted"/>
<evidence type="ECO:0000313" key="2">
    <source>
        <dbReference type="EMBL" id="MDJ1177543.1"/>
    </source>
</evidence>
<feature type="compositionally biased region" description="Basic residues" evidence="1">
    <location>
        <begin position="191"/>
        <end position="200"/>
    </location>
</feature>
<protein>
    <submittedName>
        <fullName evidence="2">Uncharacterized protein</fullName>
    </submittedName>
</protein>
<dbReference type="EMBL" id="JAQPOK010000010">
    <property type="protein sequence ID" value="MDJ1177543.1"/>
    <property type="molecule type" value="Genomic_DNA"/>
</dbReference>
<sequence length="238" mass="27159">MSNSQDKSNISNLICPPESDIQYRSTGLIWGRYIPQPDDKGFQLRGLIVTEDNEFFPASIRWGYFFKWLEKDDNLEQFHWFRCWTKPDREAGYHFILRNALNPIPDNLSGDVFSVRGQIIFNYSGRVAVRINPNRKDPSSKLEKPFKITFQGILPGEPKATLGEFWDFILGREGKMLVVLEARKVKDRLKDRKPKGKGKPGGKPNLSKPRPVSQESGSESATSESESDMQESSDGDKD</sequence>
<feature type="region of interest" description="Disordered" evidence="1">
    <location>
        <begin position="188"/>
        <end position="238"/>
    </location>
</feature>
<evidence type="ECO:0000256" key="1">
    <source>
        <dbReference type="SAM" id="MobiDB-lite"/>
    </source>
</evidence>
<evidence type="ECO:0000313" key="3">
    <source>
        <dbReference type="Proteomes" id="UP001231370"/>
    </source>
</evidence>
<name>A0ABT7BED3_9CYAN</name>
<feature type="compositionally biased region" description="Acidic residues" evidence="1">
    <location>
        <begin position="225"/>
        <end position="238"/>
    </location>
</feature>
<keyword evidence="3" id="KW-1185">Reference proteome</keyword>
<dbReference type="RefSeq" id="WP_283760873.1">
    <property type="nucleotide sequence ID" value="NZ_JAQPOK010000010.1"/>
</dbReference>
<feature type="compositionally biased region" description="Low complexity" evidence="1">
    <location>
        <begin position="202"/>
        <end position="224"/>
    </location>
</feature>